<keyword evidence="4 10" id="KW-0689">Ribosomal protein</keyword>
<evidence type="ECO:0000256" key="7">
    <source>
        <dbReference type="ARBA" id="ARBA00035257"/>
    </source>
</evidence>
<protein>
    <recommendedName>
        <fullName evidence="7">Small ribosomal subunit protein uS3</fullName>
    </recommendedName>
    <alternativeName>
        <fullName evidence="8">30S ribosomal protein S3</fullName>
    </alternativeName>
</protein>
<dbReference type="InterPro" id="IPR009019">
    <property type="entry name" value="KH_sf_prok-type"/>
</dbReference>
<evidence type="ECO:0000256" key="1">
    <source>
        <dbReference type="ARBA" id="ARBA00010761"/>
    </source>
</evidence>
<dbReference type="InterPro" id="IPR004044">
    <property type="entry name" value="KH_dom_type_2"/>
</dbReference>
<dbReference type="PROSITE" id="PS00548">
    <property type="entry name" value="RIBOSOMAL_S3"/>
    <property type="match status" value="1"/>
</dbReference>
<evidence type="ECO:0000259" key="11">
    <source>
        <dbReference type="PROSITE" id="PS50823"/>
    </source>
</evidence>
<organism evidence="12">
    <name type="scientific">Candidatus Shikimatogenerans sp. Tder</name>
    <dbReference type="NCBI Taxonomy" id="3158566"/>
    <lineage>
        <taxon>Bacteria</taxon>
        <taxon>Pseudomonadati</taxon>
        <taxon>Bacteroidota</taxon>
        <taxon>Flavobacteriia</taxon>
        <taxon>Flavobacteriales</taxon>
        <taxon>Candidatus Shikimatogenerans</taxon>
    </lineage>
</organism>
<dbReference type="AlphaFoldDB" id="A0AAU7QRW1"/>
<dbReference type="GO" id="GO:0022627">
    <property type="term" value="C:cytosolic small ribosomal subunit"/>
    <property type="evidence" value="ECO:0007669"/>
    <property type="project" value="TreeGrafter"/>
</dbReference>
<dbReference type="PANTHER" id="PTHR11760">
    <property type="entry name" value="30S/40S RIBOSOMAL PROTEIN S3"/>
    <property type="match status" value="1"/>
</dbReference>
<dbReference type="InterPro" id="IPR057258">
    <property type="entry name" value="Ribosomal_uS3"/>
</dbReference>
<dbReference type="InterPro" id="IPR036419">
    <property type="entry name" value="Ribosomal_S3_C_sf"/>
</dbReference>
<dbReference type="GO" id="GO:0019843">
    <property type="term" value="F:rRNA binding"/>
    <property type="evidence" value="ECO:0007669"/>
    <property type="project" value="UniProtKB-KW"/>
</dbReference>
<dbReference type="InterPro" id="IPR015946">
    <property type="entry name" value="KH_dom-like_a/b"/>
</dbReference>
<dbReference type="GO" id="GO:0006412">
    <property type="term" value="P:translation"/>
    <property type="evidence" value="ECO:0007669"/>
    <property type="project" value="InterPro"/>
</dbReference>
<evidence type="ECO:0000256" key="3">
    <source>
        <dbReference type="ARBA" id="ARBA00022884"/>
    </source>
</evidence>
<evidence type="ECO:0000256" key="5">
    <source>
        <dbReference type="ARBA" id="ARBA00023274"/>
    </source>
</evidence>
<dbReference type="FunFam" id="3.30.300.20:FF:000001">
    <property type="entry name" value="30S ribosomal protein S3"/>
    <property type="match status" value="1"/>
</dbReference>
<evidence type="ECO:0000256" key="10">
    <source>
        <dbReference type="RuleBase" id="RU003624"/>
    </source>
</evidence>
<dbReference type="GO" id="GO:0003735">
    <property type="term" value="F:structural constituent of ribosome"/>
    <property type="evidence" value="ECO:0007669"/>
    <property type="project" value="InterPro"/>
</dbReference>
<evidence type="ECO:0000256" key="8">
    <source>
        <dbReference type="ARBA" id="ARBA00035521"/>
    </source>
</evidence>
<accession>A0AAU7QRW1</accession>
<dbReference type="Gene3D" id="3.30.1140.32">
    <property type="entry name" value="Ribosomal protein S3, C-terminal domain"/>
    <property type="match status" value="1"/>
</dbReference>
<dbReference type="InterPro" id="IPR018280">
    <property type="entry name" value="Ribosomal_uS3_CS"/>
</dbReference>
<dbReference type="PROSITE" id="PS50823">
    <property type="entry name" value="KH_TYPE_2"/>
    <property type="match status" value="1"/>
</dbReference>
<dbReference type="SUPFAM" id="SSF54814">
    <property type="entry name" value="Prokaryotic type KH domain (KH-domain type II)"/>
    <property type="match status" value="1"/>
</dbReference>
<sequence length="182" mass="21457">MNIKEDFLIRKLINLKKYNYYISTIYIERINNKINIIIFTSRPAIIIGKKGVEIINLKKEINKLLNYKYNVYINIKEISYKKVDALLVAKNIALQINKGNSYKKVIKHMISYLYKKNINGIKIRISGRLNGIEMARSEFFQKGNIKLSTLRANIDYGFYELHTKYGIISLKVWVMKEELIKI</sequence>
<evidence type="ECO:0000256" key="4">
    <source>
        <dbReference type="ARBA" id="ARBA00022980"/>
    </source>
</evidence>
<comment type="function">
    <text evidence="6">Binds the lower part of the 30S subunit head. Binds mRNA in the 70S ribosome, positioning it for translation.</text>
</comment>
<dbReference type="PANTHER" id="PTHR11760:SF19">
    <property type="entry name" value="SMALL RIBOSOMAL SUBUNIT PROTEIN US3C"/>
    <property type="match status" value="1"/>
</dbReference>
<reference evidence="12" key="1">
    <citation type="submission" date="2024-06" db="EMBL/GenBank/DDBJ databases">
        <title>Diversity, functionality, and evolutionary history of bacterial symbionts in false click beetles (Coleoptera, Throscidae).</title>
        <authorList>
            <person name="Wierz J.C."/>
            <person name="Malm H."/>
            <person name="Kaltenpoth M."/>
            <person name="Engl T."/>
        </authorList>
    </citation>
    <scope>NUCLEOTIDE SEQUENCE</scope>
    <source>
        <strain evidence="12">Tder</strain>
    </source>
</reference>
<keyword evidence="5 10" id="KW-0687">Ribonucleoprotein</keyword>
<gene>
    <name evidence="12" type="primary">rpsC</name>
    <name evidence="12" type="ORF">ABNO82_00360</name>
</gene>
<dbReference type="EMBL" id="CP157895">
    <property type="protein sequence ID" value="XBT18593.1"/>
    <property type="molecule type" value="Genomic_DNA"/>
</dbReference>
<feature type="domain" description="KH type-2" evidence="11">
    <location>
        <begin position="9"/>
        <end position="79"/>
    </location>
</feature>
<name>A0AAU7QRW1_9FLAO</name>
<dbReference type="NCBIfam" id="TIGR01009">
    <property type="entry name" value="rpsC_bact"/>
    <property type="match status" value="1"/>
</dbReference>
<evidence type="ECO:0000256" key="6">
    <source>
        <dbReference type="ARBA" id="ARBA00024998"/>
    </source>
</evidence>
<comment type="similarity">
    <text evidence="1 10">Belongs to the universal ribosomal protein uS3 family.</text>
</comment>
<dbReference type="InterPro" id="IPR001351">
    <property type="entry name" value="Ribosomal_uS3_C"/>
</dbReference>
<evidence type="ECO:0000313" key="12">
    <source>
        <dbReference type="EMBL" id="XBT18593.1"/>
    </source>
</evidence>
<keyword evidence="2" id="KW-0699">rRNA-binding</keyword>
<dbReference type="InterPro" id="IPR005704">
    <property type="entry name" value="Ribosomal_uS3_bac-typ"/>
</dbReference>
<dbReference type="Pfam" id="PF00189">
    <property type="entry name" value="Ribosomal_S3_C"/>
    <property type="match status" value="1"/>
</dbReference>
<dbReference type="Pfam" id="PF07650">
    <property type="entry name" value="KH_2"/>
    <property type="match status" value="1"/>
</dbReference>
<proteinExistence type="inferred from homology"/>
<dbReference type="SUPFAM" id="SSF54821">
    <property type="entry name" value="Ribosomal protein S3 C-terminal domain"/>
    <property type="match status" value="1"/>
</dbReference>
<evidence type="ECO:0000256" key="2">
    <source>
        <dbReference type="ARBA" id="ARBA00022730"/>
    </source>
</evidence>
<evidence type="ECO:0000256" key="9">
    <source>
        <dbReference type="PROSITE-ProRule" id="PRU00118"/>
    </source>
</evidence>
<keyword evidence="3 9" id="KW-0694">RNA-binding</keyword>
<dbReference type="Gene3D" id="3.30.300.20">
    <property type="match status" value="1"/>
</dbReference>